<dbReference type="EMBL" id="BK016019">
    <property type="protein sequence ID" value="DAF89996.1"/>
    <property type="molecule type" value="Genomic_DNA"/>
</dbReference>
<evidence type="ECO:0000313" key="1">
    <source>
        <dbReference type="EMBL" id="DAF89996.1"/>
    </source>
</evidence>
<reference evidence="1" key="1">
    <citation type="journal article" date="2021" name="Proc. Natl. Acad. Sci. U.S.A.">
        <title>A Catalog of Tens of Thousands of Viruses from Human Metagenomes Reveals Hidden Associations with Chronic Diseases.</title>
        <authorList>
            <person name="Tisza M.J."/>
            <person name="Buck C.B."/>
        </authorList>
    </citation>
    <scope>NUCLEOTIDE SEQUENCE</scope>
    <source>
        <strain evidence="1">CtBCv9</strain>
    </source>
</reference>
<protein>
    <submittedName>
        <fullName evidence="1">Uncharacterized protein</fullName>
    </submittedName>
</protein>
<organism evidence="1">
    <name type="scientific">Myoviridae sp. ctBCv9</name>
    <dbReference type="NCBI Taxonomy" id="2825045"/>
    <lineage>
        <taxon>Viruses</taxon>
        <taxon>Duplodnaviria</taxon>
        <taxon>Heunggongvirae</taxon>
        <taxon>Uroviricota</taxon>
        <taxon>Caudoviricetes</taxon>
    </lineage>
</organism>
<proteinExistence type="predicted"/>
<name>A0A8S5U6C3_9CAUD</name>
<accession>A0A8S5U6C3</accession>
<sequence>MGAYSPYPREINIYFLQGGVIYILYRESSERRRQGE</sequence>